<accession>U3GY62</accession>
<dbReference type="RefSeq" id="WP_020975556.1">
    <property type="nucleotide sequence ID" value="NC_022198.1"/>
</dbReference>
<dbReference type="KEGG" id="caz:CARG_01205"/>
<sequence length="55" mass="6017">MGSVWVKYDPALGHQGKIGLYRSLVNHIDAELCEAKELGLVRRISIPAGSSRRAP</sequence>
<name>U3GY62_9CORY</name>
<gene>
    <name evidence="1" type="ORF">CARG_01205</name>
</gene>
<reference evidence="1 2" key="1">
    <citation type="journal article" date="2013" name="Genome Announc.">
        <title>Whole-Genome Sequence of the Clinical Strain Corynebacterium argentoratense DSM 44202, Isolated from a Human Throat Specimen.</title>
        <authorList>
            <person name="Bomholt C."/>
            <person name="Glaub A."/>
            <person name="Gravermann K."/>
            <person name="Albersmeier A."/>
            <person name="Brinkrolf K."/>
            <person name="Ruckert C."/>
            <person name="Tauch A."/>
        </authorList>
    </citation>
    <scope>NUCLEOTIDE SEQUENCE [LARGE SCALE GENOMIC DNA]</scope>
    <source>
        <strain evidence="1">DSM 44202</strain>
    </source>
</reference>
<dbReference type="EMBL" id="CP006365">
    <property type="protein sequence ID" value="AGU14432.1"/>
    <property type="molecule type" value="Genomic_DNA"/>
</dbReference>
<keyword evidence="2" id="KW-1185">Reference proteome</keyword>
<dbReference type="PATRIC" id="fig|1348662.3.peg.231"/>
<dbReference type="AlphaFoldDB" id="U3GY62"/>
<evidence type="ECO:0000313" key="2">
    <source>
        <dbReference type="Proteomes" id="UP000016943"/>
    </source>
</evidence>
<proteinExistence type="predicted"/>
<evidence type="ECO:0000313" key="1">
    <source>
        <dbReference type="EMBL" id="AGU14432.1"/>
    </source>
</evidence>
<organism evidence="1 2">
    <name type="scientific">Corynebacterium argentoratense DSM 44202</name>
    <dbReference type="NCBI Taxonomy" id="1348662"/>
    <lineage>
        <taxon>Bacteria</taxon>
        <taxon>Bacillati</taxon>
        <taxon>Actinomycetota</taxon>
        <taxon>Actinomycetes</taxon>
        <taxon>Mycobacteriales</taxon>
        <taxon>Corynebacteriaceae</taxon>
        <taxon>Corynebacterium</taxon>
    </lineage>
</organism>
<protein>
    <submittedName>
        <fullName evidence="1">Uncharacterized protein</fullName>
    </submittedName>
</protein>
<dbReference type="Proteomes" id="UP000016943">
    <property type="component" value="Chromosome"/>
</dbReference>
<dbReference type="HOGENOM" id="CLU_3024362_0_0_11"/>
<dbReference type="GeneID" id="78250744"/>
<dbReference type="STRING" id="1348662.CARG_01205"/>